<organism evidence="2">
    <name type="scientific">Streptomyces calvus</name>
    <dbReference type="NCBI Taxonomy" id="67282"/>
    <lineage>
        <taxon>Bacteria</taxon>
        <taxon>Bacillati</taxon>
        <taxon>Actinomycetota</taxon>
        <taxon>Actinomycetes</taxon>
        <taxon>Kitasatosporales</taxon>
        <taxon>Streptomycetaceae</taxon>
        <taxon>Streptomyces</taxon>
    </lineage>
</organism>
<sequence length="137" mass="14220">MPATVREHVHARLVPAVVRARFQWGGHSPGVTVRAELADGRRAFAEAVSVGDDPDSSRFHRCETRIAGRNGPAGAEPPDDPLPGPAAAPDAVIPDPAAISPAPVPSARRAHPGRAARLPARPGRGRADPARATPGRP</sequence>
<dbReference type="EMBL" id="KU881767">
    <property type="protein sequence ID" value="AMP46614.1"/>
    <property type="molecule type" value="Genomic_DNA"/>
</dbReference>
<dbReference type="GO" id="GO:0016740">
    <property type="term" value="F:transferase activity"/>
    <property type="evidence" value="ECO:0007669"/>
    <property type="project" value="UniProtKB-KW"/>
</dbReference>
<reference evidence="2" key="2">
    <citation type="submission" date="2016-03" db="EMBL/GenBank/DDBJ databases">
        <authorList>
            <person name="Ploux O."/>
        </authorList>
    </citation>
    <scope>NUCLEOTIDE SEQUENCE</scope>
    <source>
        <strain evidence="2">ATCC 13382</strain>
    </source>
</reference>
<dbReference type="EMBL" id="JACJIE010000005">
    <property type="protein sequence ID" value="MBA8944418.1"/>
    <property type="molecule type" value="Genomic_DNA"/>
</dbReference>
<gene>
    <name evidence="3" type="ORF">FHS33_002856</name>
</gene>
<protein>
    <submittedName>
        <fullName evidence="2">Putative aminoglycoside phosphotransferase</fullName>
    </submittedName>
</protein>
<accession>A0A142C6W2</accession>
<dbReference type="Proteomes" id="UP000530412">
    <property type="component" value="Unassembled WGS sequence"/>
</dbReference>
<keyword evidence="2" id="KW-0808">Transferase</keyword>
<feature type="region of interest" description="Disordered" evidence="1">
    <location>
        <begin position="64"/>
        <end position="137"/>
    </location>
</feature>
<dbReference type="RefSeq" id="WP_182674813.1">
    <property type="nucleotide sequence ID" value="NZ_BMSU01000006.1"/>
</dbReference>
<evidence type="ECO:0000313" key="4">
    <source>
        <dbReference type="Proteomes" id="UP000530412"/>
    </source>
</evidence>
<name>A0A142C6W2_9ACTN</name>
<reference evidence="3 4" key="3">
    <citation type="submission" date="2020-08" db="EMBL/GenBank/DDBJ databases">
        <title>Genomic Encyclopedia of Type Strains, Phase III (KMG-III): the genomes of soil and plant-associated and newly described type strains.</title>
        <authorList>
            <person name="Whitman W."/>
        </authorList>
    </citation>
    <scope>NUCLEOTIDE SEQUENCE [LARGE SCALE GENOMIC DNA]</scope>
    <source>
        <strain evidence="3 4">CECT 3271</strain>
    </source>
</reference>
<evidence type="ECO:0000313" key="3">
    <source>
        <dbReference type="EMBL" id="MBA8944418.1"/>
    </source>
</evidence>
<proteinExistence type="predicted"/>
<reference evidence="2" key="1">
    <citation type="journal article" date="2015" name="ChemBioChem">
        <title>Biosynthesis of the Fluorinated Natural Product Nucleocidin in Streptomyces calvus Is Dependent on the bldA-Specified Leu-tRNA(UUA) Molecule.</title>
        <authorList>
            <person name="Zhu X.M."/>
            <person name="Hackl S."/>
            <person name="Thaker M.N."/>
            <person name="Kalan L."/>
            <person name="Weber C."/>
            <person name="Urgast D.S."/>
            <person name="Krupp E.M."/>
            <person name="Brewer A."/>
            <person name="Vanner S."/>
            <person name="Szawiola A."/>
            <person name="Yim G."/>
            <person name="Feldmann J."/>
            <person name="Bechthold A."/>
            <person name="Wright G.D."/>
            <person name="Zechel D.L."/>
        </authorList>
    </citation>
    <scope>NUCLEOTIDE SEQUENCE</scope>
    <source>
        <strain evidence="2">ATCC 13382</strain>
    </source>
</reference>
<dbReference type="AlphaFoldDB" id="A0A142C6W2"/>
<evidence type="ECO:0000313" key="2">
    <source>
        <dbReference type="EMBL" id="AMP46614.1"/>
    </source>
</evidence>
<evidence type="ECO:0000256" key="1">
    <source>
        <dbReference type="SAM" id="MobiDB-lite"/>
    </source>
</evidence>
<feature type="compositionally biased region" description="Low complexity" evidence="1">
    <location>
        <begin position="87"/>
        <end position="107"/>
    </location>
</feature>